<dbReference type="AlphaFoldDB" id="A0A8S1QM33"/>
<dbReference type="InterPro" id="IPR052022">
    <property type="entry name" value="26kDa_periplasmic_antigen"/>
</dbReference>
<gene>
    <name evidence="2" type="ORF">PPRIM_AZ9-3.1.T1650083</name>
</gene>
<dbReference type="InterPro" id="IPR007497">
    <property type="entry name" value="SIMPL/DUF541"/>
</dbReference>
<name>A0A8S1QM33_PARPR</name>
<dbReference type="GO" id="GO:0006974">
    <property type="term" value="P:DNA damage response"/>
    <property type="evidence" value="ECO:0007669"/>
    <property type="project" value="TreeGrafter"/>
</dbReference>
<sequence length="228" mass="25554">MKAILVLSISLITLNSQFIKTSTFNLCDASVYLRPDIYYVQGSASTNVEPTQAVVTLEVEVKDEKAQNALQQAAQIADDAVKAIKENCKGQLKIQTADFAISPHKEYSQSKPYYETFSGFKVLNKITVETLNTSDVGKIIDTAVKNKVNQVNGIQFDVSKEEKKRLKDVLIEQAIEDAKHTANVVLKELNMKIESIKSVQIIENYRYGAKTQMEQQVNVGFVIRPIDY</sequence>
<feature type="signal peptide" evidence="1">
    <location>
        <begin position="1"/>
        <end position="16"/>
    </location>
</feature>
<dbReference type="EMBL" id="CAJJDM010000172">
    <property type="protein sequence ID" value="CAD8115640.1"/>
    <property type="molecule type" value="Genomic_DNA"/>
</dbReference>
<accession>A0A8S1QM33</accession>
<dbReference type="PANTHER" id="PTHR34387:SF2">
    <property type="entry name" value="SLR1258 PROTEIN"/>
    <property type="match status" value="1"/>
</dbReference>
<keyword evidence="1" id="KW-0732">Signal</keyword>
<keyword evidence="3" id="KW-1185">Reference proteome</keyword>
<feature type="chain" id="PRO_5035841216" description="DUF541 domain-containing protein" evidence="1">
    <location>
        <begin position="17"/>
        <end position="228"/>
    </location>
</feature>
<evidence type="ECO:0000256" key="1">
    <source>
        <dbReference type="SAM" id="SignalP"/>
    </source>
</evidence>
<evidence type="ECO:0000313" key="3">
    <source>
        <dbReference type="Proteomes" id="UP000688137"/>
    </source>
</evidence>
<proteinExistence type="predicted"/>
<dbReference type="OMA" id="NIDYVRY"/>
<evidence type="ECO:0000313" key="2">
    <source>
        <dbReference type="EMBL" id="CAD8115640.1"/>
    </source>
</evidence>
<comment type="caution">
    <text evidence="2">The sequence shown here is derived from an EMBL/GenBank/DDBJ whole genome shotgun (WGS) entry which is preliminary data.</text>
</comment>
<dbReference type="Proteomes" id="UP000688137">
    <property type="component" value="Unassembled WGS sequence"/>
</dbReference>
<evidence type="ECO:0008006" key="4">
    <source>
        <dbReference type="Google" id="ProtNLM"/>
    </source>
</evidence>
<organism evidence="2 3">
    <name type="scientific">Paramecium primaurelia</name>
    <dbReference type="NCBI Taxonomy" id="5886"/>
    <lineage>
        <taxon>Eukaryota</taxon>
        <taxon>Sar</taxon>
        <taxon>Alveolata</taxon>
        <taxon>Ciliophora</taxon>
        <taxon>Intramacronucleata</taxon>
        <taxon>Oligohymenophorea</taxon>
        <taxon>Peniculida</taxon>
        <taxon>Parameciidae</taxon>
        <taxon>Paramecium</taxon>
    </lineage>
</organism>
<protein>
    <recommendedName>
        <fullName evidence="4">DUF541 domain-containing protein</fullName>
    </recommendedName>
</protein>
<dbReference type="PANTHER" id="PTHR34387">
    <property type="entry name" value="SLR1258 PROTEIN"/>
    <property type="match status" value="1"/>
</dbReference>
<dbReference type="Pfam" id="PF04402">
    <property type="entry name" value="SIMPL"/>
    <property type="match status" value="1"/>
</dbReference>
<reference evidence="2" key="1">
    <citation type="submission" date="2021-01" db="EMBL/GenBank/DDBJ databases">
        <authorList>
            <consortium name="Genoscope - CEA"/>
            <person name="William W."/>
        </authorList>
    </citation>
    <scope>NUCLEOTIDE SEQUENCE</scope>
</reference>